<name>A0A369CET2_9GAMM</name>
<dbReference type="AlphaFoldDB" id="A0A369CET2"/>
<protein>
    <submittedName>
        <fullName evidence="1">Uncharacterized protein DUF1799</fullName>
    </submittedName>
</protein>
<reference evidence="1 2" key="1">
    <citation type="submission" date="2018-07" db="EMBL/GenBank/DDBJ databases">
        <title>Genomic Encyclopedia of Type Strains, Phase IV (KMG-IV): sequencing the most valuable type-strain genomes for metagenomic binning, comparative biology and taxonomic classification.</title>
        <authorList>
            <person name="Goeker M."/>
        </authorList>
    </citation>
    <scope>NUCLEOTIDE SEQUENCE [LARGE SCALE GENOMIC DNA]</scope>
    <source>
        <strain evidence="1 2">DSM 26407</strain>
    </source>
</reference>
<dbReference type="Pfam" id="PF08809">
    <property type="entry name" value="DUF1799"/>
    <property type="match status" value="1"/>
</dbReference>
<evidence type="ECO:0000313" key="2">
    <source>
        <dbReference type="Proteomes" id="UP000252707"/>
    </source>
</evidence>
<sequence length="111" mass="12365">MAADGAGPEICKGCREARDDDGPCEACPEPELLPMNTAAATAWLELQSQWRRDAWGRATGLDYAGVAAWFRLAGVPRRERTHLFGQIRQMEAYTLEAIRERADKTHGKDPH</sequence>
<keyword evidence="2" id="KW-1185">Reference proteome</keyword>
<gene>
    <name evidence="1" type="ORF">DFQ59_102434</name>
</gene>
<dbReference type="EMBL" id="QPJY01000002">
    <property type="protein sequence ID" value="RCX32081.1"/>
    <property type="molecule type" value="Genomic_DNA"/>
</dbReference>
<accession>A0A369CET2</accession>
<comment type="caution">
    <text evidence="1">The sequence shown here is derived from an EMBL/GenBank/DDBJ whole genome shotgun (WGS) entry which is preliminary data.</text>
</comment>
<dbReference type="RefSeq" id="WP_114278899.1">
    <property type="nucleotide sequence ID" value="NZ_QPJY01000002.1"/>
</dbReference>
<organism evidence="1 2">
    <name type="scientific">Thioalbus denitrificans</name>
    <dbReference type="NCBI Taxonomy" id="547122"/>
    <lineage>
        <taxon>Bacteria</taxon>
        <taxon>Pseudomonadati</taxon>
        <taxon>Pseudomonadota</taxon>
        <taxon>Gammaproteobacteria</taxon>
        <taxon>Chromatiales</taxon>
        <taxon>Ectothiorhodospiraceae</taxon>
        <taxon>Thioalbus</taxon>
    </lineage>
</organism>
<dbReference type="OrthoDB" id="6169380at2"/>
<dbReference type="InterPro" id="IPR014915">
    <property type="entry name" value="Phage_TLS_TfmB"/>
</dbReference>
<evidence type="ECO:0000313" key="1">
    <source>
        <dbReference type="EMBL" id="RCX32081.1"/>
    </source>
</evidence>
<dbReference type="Proteomes" id="UP000252707">
    <property type="component" value="Unassembled WGS sequence"/>
</dbReference>
<proteinExistence type="predicted"/>